<reference evidence="1 2" key="1">
    <citation type="journal article" date="2014" name="Genome Biol.">
        <title>Transcriptome and methylome profiling reveals relics of genome dominance in the mesopolyploid Brassica oleracea.</title>
        <authorList>
            <person name="Parkin I.A."/>
            <person name="Koh C."/>
            <person name="Tang H."/>
            <person name="Robinson S.J."/>
            <person name="Kagale S."/>
            <person name="Clarke W.E."/>
            <person name="Town C.D."/>
            <person name="Nixon J."/>
            <person name="Krishnakumar V."/>
            <person name="Bidwell S.L."/>
            <person name="Denoeud F."/>
            <person name="Belcram H."/>
            <person name="Links M.G."/>
            <person name="Just J."/>
            <person name="Clarke C."/>
            <person name="Bender T."/>
            <person name="Huebert T."/>
            <person name="Mason A.S."/>
            <person name="Pires J.C."/>
            <person name="Barker G."/>
            <person name="Moore J."/>
            <person name="Walley P.G."/>
            <person name="Manoli S."/>
            <person name="Batley J."/>
            <person name="Edwards D."/>
            <person name="Nelson M.N."/>
            <person name="Wang X."/>
            <person name="Paterson A.H."/>
            <person name="King G."/>
            <person name="Bancroft I."/>
            <person name="Chalhoub B."/>
            <person name="Sharpe A.G."/>
        </authorList>
    </citation>
    <scope>NUCLEOTIDE SEQUENCE</scope>
    <source>
        <strain evidence="1 2">cv. TO1000</strain>
    </source>
</reference>
<protein>
    <submittedName>
        <fullName evidence="1">Uncharacterized protein</fullName>
    </submittedName>
</protein>
<name>A0A0D3BUM8_BRAOL</name>
<dbReference type="AlphaFoldDB" id="A0A0D3BUM8"/>
<reference evidence="1" key="2">
    <citation type="submission" date="2015-03" db="UniProtKB">
        <authorList>
            <consortium name="EnsemblPlants"/>
        </authorList>
    </citation>
    <scope>IDENTIFICATION</scope>
</reference>
<keyword evidence="2" id="KW-1185">Reference proteome</keyword>
<dbReference type="Proteomes" id="UP000032141">
    <property type="component" value="Chromosome C4"/>
</dbReference>
<dbReference type="EnsemblPlants" id="Bo4g078180.1">
    <property type="protein sequence ID" value="Bo4g078180.1"/>
    <property type="gene ID" value="Bo4g078180"/>
</dbReference>
<sequence>MPDFQIIYPIVKSTYVCVYDQPGDEATLVKQMVSDRIKLALPEYHIDLISESSGVALLEPSRSIRRFLRFLQNPWQSSFTVNWN</sequence>
<evidence type="ECO:0000313" key="1">
    <source>
        <dbReference type="EnsemblPlants" id="Bo4g078180.1"/>
    </source>
</evidence>
<accession>A0A0D3BUM8</accession>
<evidence type="ECO:0000313" key="2">
    <source>
        <dbReference type="Proteomes" id="UP000032141"/>
    </source>
</evidence>
<dbReference type="HOGENOM" id="CLU_2530609_0_0_1"/>
<organism evidence="1 2">
    <name type="scientific">Brassica oleracea var. oleracea</name>
    <dbReference type="NCBI Taxonomy" id="109376"/>
    <lineage>
        <taxon>Eukaryota</taxon>
        <taxon>Viridiplantae</taxon>
        <taxon>Streptophyta</taxon>
        <taxon>Embryophyta</taxon>
        <taxon>Tracheophyta</taxon>
        <taxon>Spermatophyta</taxon>
        <taxon>Magnoliopsida</taxon>
        <taxon>eudicotyledons</taxon>
        <taxon>Gunneridae</taxon>
        <taxon>Pentapetalae</taxon>
        <taxon>rosids</taxon>
        <taxon>malvids</taxon>
        <taxon>Brassicales</taxon>
        <taxon>Brassicaceae</taxon>
        <taxon>Brassiceae</taxon>
        <taxon>Brassica</taxon>
    </lineage>
</organism>
<dbReference type="Gramene" id="Bo4g078180.1">
    <property type="protein sequence ID" value="Bo4g078180.1"/>
    <property type="gene ID" value="Bo4g078180"/>
</dbReference>
<proteinExistence type="predicted"/>